<accession>A0A1I4XKB6</accession>
<name>A0A1I4XKB6_9PROT</name>
<organism evidence="1 2">
    <name type="scientific">Nitrosomonas communis</name>
    <dbReference type="NCBI Taxonomy" id="44574"/>
    <lineage>
        <taxon>Bacteria</taxon>
        <taxon>Pseudomonadati</taxon>
        <taxon>Pseudomonadota</taxon>
        <taxon>Betaproteobacteria</taxon>
        <taxon>Nitrosomonadales</taxon>
        <taxon>Nitrosomonadaceae</taxon>
        <taxon>Nitrosomonas</taxon>
    </lineage>
</organism>
<dbReference type="EMBL" id="FOUB01000161">
    <property type="protein sequence ID" value="SFN25943.1"/>
    <property type="molecule type" value="Genomic_DNA"/>
</dbReference>
<protein>
    <submittedName>
        <fullName evidence="1">Uncharacterized protein</fullName>
    </submittedName>
</protein>
<dbReference type="OrthoDB" id="9110673at2"/>
<dbReference type="RefSeq" id="WP_074907619.1">
    <property type="nucleotide sequence ID" value="NZ_FOUB01000161.1"/>
</dbReference>
<evidence type="ECO:0000313" key="2">
    <source>
        <dbReference type="Proteomes" id="UP000183287"/>
    </source>
</evidence>
<dbReference type="STRING" id="44574.AAW31_05240"/>
<gene>
    <name evidence="1" type="ORF">SAMN05421863_11612</name>
</gene>
<dbReference type="Proteomes" id="UP000183287">
    <property type="component" value="Unassembled WGS sequence"/>
</dbReference>
<sequence>MKLSDGKKSVSLSINETLSASELTTLIAELAVIRANMLPEVSIKPPINSDDGTASMQDDPRLVISRLKDNRIRFWLRNAGLSWLIFDIPSNQASSIRDYLVANIQTGTSDLFRDDDGDGNTHH</sequence>
<proteinExistence type="predicted"/>
<reference evidence="2" key="1">
    <citation type="submission" date="2016-10" db="EMBL/GenBank/DDBJ databases">
        <authorList>
            <person name="Varghese N."/>
            <person name="Submissions S."/>
        </authorList>
    </citation>
    <scope>NUCLEOTIDE SEQUENCE [LARGE SCALE GENOMIC DNA]</scope>
    <source>
        <strain evidence="2">Nm44</strain>
    </source>
</reference>
<dbReference type="AlphaFoldDB" id="A0A1I4XKB6"/>
<evidence type="ECO:0000313" key="1">
    <source>
        <dbReference type="EMBL" id="SFN25943.1"/>
    </source>
</evidence>
<keyword evidence="2" id="KW-1185">Reference proteome</keyword>